<evidence type="ECO:0000313" key="4">
    <source>
        <dbReference type="Proteomes" id="UP000284403"/>
    </source>
</evidence>
<name>A0A3R7NQR0_9TRYP</name>
<feature type="region of interest" description="Disordered" evidence="1">
    <location>
        <begin position="223"/>
        <end position="252"/>
    </location>
</feature>
<comment type="caution">
    <text evidence="3">The sequence shown here is derived from an EMBL/GenBank/DDBJ whole genome shotgun (WGS) entry which is preliminary data.</text>
</comment>
<keyword evidence="4" id="KW-1185">Reference proteome</keyword>
<dbReference type="Proteomes" id="UP000284403">
    <property type="component" value="Unassembled WGS sequence"/>
</dbReference>
<sequence length="282" mass="30005">MVRIVPDDYFPTEGDGRQPEPSKGGLSTSSDTGAPAWPFSGLYTHIVEFGAPMDEALRAAIDNVTSLVLADKMEAAISAVEDAGLSLELVAINGTLLTMGANALLSVLAKPMELLFLELLRGGGPGDLVMAFQRALFRSTTTAAGGGVQEMRPDSAGESKALVARLWACLFSLDAVWRRYAEVAMVLVCLGLCLLIWLVRLRFAKYFDSLELRLSQQNNGTALSHSCQATTPRRESAPLLPLTREGAPDADMLPPPISYLRDGGDSHHCGDSGGPPSLSGTM</sequence>
<accession>A0A3R7NQR0</accession>
<feature type="region of interest" description="Disordered" evidence="1">
    <location>
        <begin position="1"/>
        <end position="31"/>
    </location>
</feature>
<dbReference type="OrthoDB" id="247530at2759"/>
<keyword evidence="2" id="KW-0812">Transmembrane</keyword>
<gene>
    <name evidence="3" type="ORF">Tco025E_02104</name>
</gene>
<organism evidence="3 4">
    <name type="scientific">Trypanosoma conorhini</name>
    <dbReference type="NCBI Taxonomy" id="83891"/>
    <lineage>
        <taxon>Eukaryota</taxon>
        <taxon>Discoba</taxon>
        <taxon>Euglenozoa</taxon>
        <taxon>Kinetoplastea</taxon>
        <taxon>Metakinetoplastina</taxon>
        <taxon>Trypanosomatida</taxon>
        <taxon>Trypanosomatidae</taxon>
        <taxon>Trypanosoma</taxon>
    </lineage>
</organism>
<protein>
    <submittedName>
        <fullName evidence="3">Uncharacterized protein</fullName>
    </submittedName>
</protein>
<feature type="transmembrane region" description="Helical" evidence="2">
    <location>
        <begin position="183"/>
        <end position="203"/>
    </location>
</feature>
<proteinExistence type="predicted"/>
<dbReference type="RefSeq" id="XP_029230814.1">
    <property type="nucleotide sequence ID" value="XM_029369039.1"/>
</dbReference>
<keyword evidence="2" id="KW-0472">Membrane</keyword>
<dbReference type="AlphaFoldDB" id="A0A3R7NQR0"/>
<evidence type="ECO:0000256" key="1">
    <source>
        <dbReference type="SAM" id="MobiDB-lite"/>
    </source>
</evidence>
<evidence type="ECO:0000313" key="3">
    <source>
        <dbReference type="EMBL" id="RNF25608.1"/>
    </source>
</evidence>
<reference evidence="3 4" key="1">
    <citation type="journal article" date="2018" name="BMC Genomics">
        <title>Genomic comparison of Trypanosoma conorhini and Trypanosoma rangeli to Trypanosoma cruzi strains of high and low virulence.</title>
        <authorList>
            <person name="Bradwell K.R."/>
            <person name="Koparde V.N."/>
            <person name="Matveyev A.V."/>
            <person name="Serrano M.G."/>
            <person name="Alves J.M."/>
            <person name="Parikh H."/>
            <person name="Huang B."/>
            <person name="Lee V."/>
            <person name="Espinosa-Alvarez O."/>
            <person name="Ortiz P.A."/>
            <person name="Costa-Martins A.G."/>
            <person name="Teixeira M.M."/>
            <person name="Buck G.A."/>
        </authorList>
    </citation>
    <scope>NUCLEOTIDE SEQUENCE [LARGE SCALE GENOMIC DNA]</scope>
    <source>
        <strain evidence="3 4">025E</strain>
    </source>
</reference>
<evidence type="ECO:0000256" key="2">
    <source>
        <dbReference type="SAM" id="Phobius"/>
    </source>
</evidence>
<dbReference type="EMBL" id="MKKU01000081">
    <property type="protein sequence ID" value="RNF25608.1"/>
    <property type="molecule type" value="Genomic_DNA"/>
</dbReference>
<feature type="region of interest" description="Disordered" evidence="1">
    <location>
        <begin position="263"/>
        <end position="282"/>
    </location>
</feature>
<dbReference type="GeneID" id="40315715"/>
<keyword evidence="2" id="KW-1133">Transmembrane helix</keyword>